<gene>
    <name evidence="2" type="ORF">EKO22_01425</name>
</gene>
<dbReference type="RefSeq" id="WP_208677492.1">
    <property type="nucleotide sequence ID" value="NZ_CP034671.2"/>
</dbReference>
<evidence type="ECO:0000256" key="1">
    <source>
        <dbReference type="SAM" id="Phobius"/>
    </source>
</evidence>
<proteinExistence type="predicted"/>
<organism evidence="2">
    <name type="scientific">Synechococcus elongatus PCC 11802</name>
    <dbReference type="NCBI Taxonomy" id="2283154"/>
    <lineage>
        <taxon>Bacteria</taxon>
        <taxon>Bacillati</taxon>
        <taxon>Cyanobacteriota</taxon>
        <taxon>Cyanophyceae</taxon>
        <taxon>Synechococcales</taxon>
        <taxon>Synechococcaceae</taxon>
        <taxon>Synechococcus</taxon>
    </lineage>
</organism>
<dbReference type="AlphaFoldDB" id="A0AAT9JTN2"/>
<keyword evidence="1" id="KW-0812">Transmembrane</keyword>
<sequence>MESYACAHANRANLLIHLVAVPLFILAHVGVVSAIACRKTMPAFASASLIVMSLGLQRKGHKLEAKSPKPFDSCWDFAARLYKEQFYTFPKFVLSGEFQKNWLSSQSQN</sequence>
<feature type="transmembrane region" description="Helical" evidence="1">
    <location>
        <begin position="12"/>
        <end position="35"/>
    </location>
</feature>
<evidence type="ECO:0000313" key="2">
    <source>
        <dbReference type="EMBL" id="QFZ91221.2"/>
    </source>
</evidence>
<dbReference type="Pfam" id="PF06127">
    <property type="entry name" value="Mpo1-like"/>
    <property type="match status" value="1"/>
</dbReference>
<name>A0AAT9JTN2_SYNEL</name>
<keyword evidence="1" id="KW-1133">Transmembrane helix</keyword>
<keyword evidence="1" id="KW-0472">Membrane</keyword>
<accession>A0AAT9JTN2</accession>
<dbReference type="EMBL" id="CP034671">
    <property type="protein sequence ID" value="QFZ91221.2"/>
    <property type="molecule type" value="Genomic_DNA"/>
</dbReference>
<dbReference type="InterPro" id="IPR009305">
    <property type="entry name" value="Mpo1-like"/>
</dbReference>
<reference evidence="2" key="1">
    <citation type="submission" date="2024-01" db="EMBL/GenBank/DDBJ databases">
        <title>Synechococcus elongatus PCC 11802, a close yet different native of Synechococcus elongatus PCC 11801.</title>
        <authorList>
            <person name="Jaiswal D."/>
            <person name="Sengupta A."/>
            <person name="Sengupta S."/>
            <person name="Pakrasi H.B."/>
            <person name="Wangikar P."/>
        </authorList>
    </citation>
    <scope>NUCLEOTIDE SEQUENCE</scope>
    <source>
        <strain evidence="2">PCC 11802</strain>
    </source>
</reference>
<protein>
    <submittedName>
        <fullName evidence="2">Mpo1-like protein</fullName>
    </submittedName>
</protein>